<dbReference type="InterPro" id="IPR050566">
    <property type="entry name" value="Deoxyribonucleoside_kinase"/>
</dbReference>
<dbReference type="AlphaFoldDB" id="A0A6C0AYJ9"/>
<dbReference type="Pfam" id="PF13456">
    <property type="entry name" value="RVT_3"/>
    <property type="match status" value="1"/>
</dbReference>
<evidence type="ECO:0000313" key="2">
    <source>
        <dbReference type="EMBL" id="QHS84543.1"/>
    </source>
</evidence>
<dbReference type="InterPro" id="IPR012337">
    <property type="entry name" value="RNaseH-like_sf"/>
</dbReference>
<dbReference type="GO" id="GO:0005737">
    <property type="term" value="C:cytoplasm"/>
    <property type="evidence" value="ECO:0007669"/>
    <property type="project" value="TreeGrafter"/>
</dbReference>
<dbReference type="GO" id="GO:0003676">
    <property type="term" value="F:nucleic acid binding"/>
    <property type="evidence" value="ECO:0007669"/>
    <property type="project" value="InterPro"/>
</dbReference>
<sequence length="372" mass="43212">MTRVVSIDGNIGSGKSTFVNHLKAYYANESNCCGQKICFLQEPVDIWNTIINKEGKTMIECYYADSEKYAFSFQMMAYISRLITLKKELKKNYDIIFTERCLFTDLNVFCKMLYDDGKINEIEFQIYNKWFNEFIDDIPDIEYIYVRTTPQVAFDRILKRGRPGEIIPLEYLTTCHEYHESWFKNVTNKCIIEGNTDITNDNSQILSEWITKIDNYVQMHVLTFDGASRGNPGPCGIGWVIWKNKKILYEGKHFVSKSNTNNYAEYVGLIMGLKKCNELQIKNLIVMGDSDLIIKQMNKQYEIRSPNLIPLHNLVLDEISEMNYTKFIHIPRNKNQEADSLANLAINKWGKTPYSSDLELFDIPIVEGLNLS</sequence>
<reference evidence="2" key="1">
    <citation type="journal article" date="2020" name="Nature">
        <title>Giant virus diversity and host interactions through global metagenomics.</title>
        <authorList>
            <person name="Schulz F."/>
            <person name="Roux S."/>
            <person name="Paez-Espino D."/>
            <person name="Jungbluth S."/>
            <person name="Walsh D.A."/>
            <person name="Denef V.J."/>
            <person name="McMahon K.D."/>
            <person name="Konstantinidis K.T."/>
            <person name="Eloe-Fadrosh E.A."/>
            <person name="Kyrpides N.C."/>
            <person name="Woyke T."/>
        </authorList>
    </citation>
    <scope>NUCLEOTIDE SEQUENCE</scope>
    <source>
        <strain evidence="2">GVMAG-S-ERX556022-25</strain>
    </source>
</reference>
<dbReference type="GO" id="GO:0004523">
    <property type="term" value="F:RNA-DNA hybrid ribonuclease activity"/>
    <property type="evidence" value="ECO:0007669"/>
    <property type="project" value="InterPro"/>
</dbReference>
<dbReference type="SUPFAM" id="SSF53098">
    <property type="entry name" value="Ribonuclease H-like"/>
    <property type="match status" value="1"/>
</dbReference>
<feature type="domain" description="RNase H type-1" evidence="1">
    <location>
        <begin position="216"/>
        <end position="347"/>
    </location>
</feature>
<name>A0A6C0AYJ9_9ZZZZ</name>
<dbReference type="InterPro" id="IPR027417">
    <property type="entry name" value="P-loop_NTPase"/>
</dbReference>
<dbReference type="PROSITE" id="PS50879">
    <property type="entry name" value="RNASE_H_1"/>
    <property type="match status" value="1"/>
</dbReference>
<dbReference type="InterPro" id="IPR002156">
    <property type="entry name" value="RNaseH_domain"/>
</dbReference>
<dbReference type="InterPro" id="IPR036397">
    <property type="entry name" value="RNaseH_sf"/>
</dbReference>
<dbReference type="PANTHER" id="PTHR10513:SF35">
    <property type="entry name" value="DEOXYADENOSINE KINASE"/>
    <property type="match status" value="1"/>
</dbReference>
<evidence type="ECO:0000259" key="1">
    <source>
        <dbReference type="PROSITE" id="PS50879"/>
    </source>
</evidence>
<dbReference type="Gene3D" id="3.30.420.10">
    <property type="entry name" value="Ribonuclease H-like superfamily/Ribonuclease H"/>
    <property type="match status" value="1"/>
</dbReference>
<dbReference type="SUPFAM" id="SSF52540">
    <property type="entry name" value="P-loop containing nucleoside triphosphate hydrolases"/>
    <property type="match status" value="1"/>
</dbReference>
<dbReference type="Pfam" id="PF01712">
    <property type="entry name" value="dNK"/>
    <property type="match status" value="1"/>
</dbReference>
<dbReference type="EMBL" id="MN738809">
    <property type="protein sequence ID" value="QHS84543.1"/>
    <property type="molecule type" value="Genomic_DNA"/>
</dbReference>
<dbReference type="Gene3D" id="3.40.50.300">
    <property type="entry name" value="P-loop containing nucleotide triphosphate hydrolases"/>
    <property type="match status" value="1"/>
</dbReference>
<dbReference type="PANTHER" id="PTHR10513">
    <property type="entry name" value="DEOXYNUCLEOSIDE KINASE"/>
    <property type="match status" value="1"/>
</dbReference>
<accession>A0A6C0AYJ9</accession>
<dbReference type="CDD" id="cd09279">
    <property type="entry name" value="RNase_HI_like"/>
    <property type="match status" value="1"/>
</dbReference>
<dbReference type="InterPro" id="IPR031314">
    <property type="entry name" value="DNK_dom"/>
</dbReference>
<proteinExistence type="predicted"/>
<protein>
    <recommendedName>
        <fullName evidence="1">RNase H type-1 domain-containing protein</fullName>
    </recommendedName>
</protein>
<dbReference type="GO" id="GO:0019136">
    <property type="term" value="F:deoxynucleoside kinase activity"/>
    <property type="evidence" value="ECO:0007669"/>
    <property type="project" value="TreeGrafter"/>
</dbReference>
<organism evidence="2">
    <name type="scientific">viral metagenome</name>
    <dbReference type="NCBI Taxonomy" id="1070528"/>
    <lineage>
        <taxon>unclassified sequences</taxon>
        <taxon>metagenomes</taxon>
        <taxon>organismal metagenomes</taxon>
    </lineage>
</organism>